<evidence type="ECO:0000256" key="1">
    <source>
        <dbReference type="ARBA" id="ARBA00038310"/>
    </source>
</evidence>
<protein>
    <recommendedName>
        <fullName evidence="2">Amidohydrolase-related domain-containing protein</fullName>
    </recommendedName>
</protein>
<dbReference type="InterPro" id="IPR032466">
    <property type="entry name" value="Metal_Hydrolase"/>
</dbReference>
<sequence>MYTHDLDVDAASAGLKVKKAVFVEVSACDSHLVQEAQWVQDTYVNDPKSRLVAMTVSAPVEQGAAATARALDALQGCAVKGVRRLIQGREAGFARSDAFVQGVQEVARRRLPFELCIRAGARPEQCDDVLELVRRVPEGVFILDHVGKPNVAGKEFEEWAKFITALAQFPNCYCKISGLVTEAAAAWSVDDLRPYVLHALGQFGYNRCMYGSDWFVCTLASSILRWMAALCDIVDSASADEKQALFSATACKVYSLAS</sequence>
<evidence type="ECO:0000313" key="3">
    <source>
        <dbReference type="EMBL" id="CAE0837432.1"/>
    </source>
</evidence>
<accession>A0A7S4LLM3</accession>
<reference evidence="3" key="1">
    <citation type="submission" date="2021-01" db="EMBL/GenBank/DDBJ databases">
        <authorList>
            <person name="Corre E."/>
            <person name="Pelletier E."/>
            <person name="Niang G."/>
            <person name="Scheremetjew M."/>
            <person name="Finn R."/>
            <person name="Kale V."/>
            <person name="Holt S."/>
            <person name="Cochrane G."/>
            <person name="Meng A."/>
            <person name="Brown T."/>
            <person name="Cohen L."/>
        </authorList>
    </citation>
    <scope>NUCLEOTIDE SEQUENCE</scope>
    <source>
        <strain evidence="3">CCMP1594</strain>
    </source>
</reference>
<gene>
    <name evidence="3" type="ORF">EGYM00163_LOCUS48804</name>
</gene>
<dbReference type="Gene3D" id="3.20.20.140">
    <property type="entry name" value="Metal-dependent hydrolases"/>
    <property type="match status" value="1"/>
</dbReference>
<dbReference type="SUPFAM" id="SSF51556">
    <property type="entry name" value="Metallo-dependent hydrolases"/>
    <property type="match status" value="1"/>
</dbReference>
<dbReference type="InterPro" id="IPR006680">
    <property type="entry name" value="Amidohydro-rel"/>
</dbReference>
<dbReference type="InterPro" id="IPR052350">
    <property type="entry name" value="Metallo-dep_Lactonases"/>
</dbReference>
<dbReference type="Pfam" id="PF04909">
    <property type="entry name" value="Amidohydro_2"/>
    <property type="match status" value="1"/>
</dbReference>
<dbReference type="PANTHER" id="PTHR43569">
    <property type="entry name" value="AMIDOHYDROLASE"/>
    <property type="match status" value="1"/>
</dbReference>
<dbReference type="PANTHER" id="PTHR43569:SF2">
    <property type="entry name" value="AMIDOHYDROLASE-RELATED DOMAIN-CONTAINING PROTEIN"/>
    <property type="match status" value="1"/>
</dbReference>
<dbReference type="EMBL" id="HBJA01141883">
    <property type="protein sequence ID" value="CAE0837432.1"/>
    <property type="molecule type" value="Transcribed_RNA"/>
</dbReference>
<comment type="similarity">
    <text evidence="1">Belongs to the metallo-dependent hydrolases superfamily.</text>
</comment>
<feature type="domain" description="Amidohydrolase-related" evidence="2">
    <location>
        <begin position="38"/>
        <end position="255"/>
    </location>
</feature>
<name>A0A7S4LLM3_9EUGL</name>
<dbReference type="GO" id="GO:0016787">
    <property type="term" value="F:hydrolase activity"/>
    <property type="evidence" value="ECO:0007669"/>
    <property type="project" value="InterPro"/>
</dbReference>
<proteinExistence type="inferred from homology"/>
<dbReference type="AlphaFoldDB" id="A0A7S4LLM3"/>
<evidence type="ECO:0000259" key="2">
    <source>
        <dbReference type="Pfam" id="PF04909"/>
    </source>
</evidence>
<organism evidence="3">
    <name type="scientific">Eutreptiella gymnastica</name>
    <dbReference type="NCBI Taxonomy" id="73025"/>
    <lineage>
        <taxon>Eukaryota</taxon>
        <taxon>Discoba</taxon>
        <taxon>Euglenozoa</taxon>
        <taxon>Euglenida</taxon>
        <taxon>Spirocuta</taxon>
        <taxon>Euglenophyceae</taxon>
        <taxon>Eutreptiales</taxon>
        <taxon>Eutreptiaceae</taxon>
        <taxon>Eutreptiella</taxon>
    </lineage>
</organism>